<dbReference type="SUPFAM" id="SSF88697">
    <property type="entry name" value="PUA domain-like"/>
    <property type="match status" value="1"/>
</dbReference>
<reference evidence="5 6" key="1">
    <citation type="submission" date="2016-02" db="EMBL/GenBank/DDBJ databases">
        <title>Complete genome sequence and transcriptome regulation of the pentose utilising yeast Sugiyamaella lignohabitans.</title>
        <authorList>
            <person name="Bellasio M."/>
            <person name="Peymann A."/>
            <person name="Valli M."/>
            <person name="Sipitzky M."/>
            <person name="Graf A."/>
            <person name="Sauer M."/>
            <person name="Marx H."/>
            <person name="Mattanovich D."/>
        </authorList>
    </citation>
    <scope>NUCLEOTIDE SEQUENCE [LARGE SCALE GENOMIC DNA]</scope>
    <source>
        <strain evidence="5 6">CBS 10342</strain>
    </source>
</reference>
<organism evidence="5 6">
    <name type="scientific">Sugiyamaella lignohabitans</name>
    <dbReference type="NCBI Taxonomy" id="796027"/>
    <lineage>
        <taxon>Eukaryota</taxon>
        <taxon>Fungi</taxon>
        <taxon>Dikarya</taxon>
        <taxon>Ascomycota</taxon>
        <taxon>Saccharomycotina</taxon>
        <taxon>Dipodascomycetes</taxon>
        <taxon>Dipodascales</taxon>
        <taxon>Trichomonascaceae</taxon>
        <taxon>Sugiyamaella</taxon>
    </lineage>
</organism>
<dbReference type="Pfam" id="PF26292">
    <property type="entry name" value="PUA_elF2D"/>
    <property type="match status" value="1"/>
</dbReference>
<dbReference type="InterPro" id="IPR048248">
    <property type="entry name" value="PUA_eIF2d-like"/>
</dbReference>
<dbReference type="PANTHER" id="PTHR12217">
    <property type="entry name" value="EUKARYOTIC TRANSLATION INITIATION FACTOR 2D"/>
    <property type="match status" value="1"/>
</dbReference>
<dbReference type="GO" id="GO:0003743">
    <property type="term" value="F:translation initiation factor activity"/>
    <property type="evidence" value="ECO:0007669"/>
    <property type="project" value="InterPro"/>
</dbReference>
<feature type="domain" description="DM2" evidence="4">
    <location>
        <begin position="361"/>
        <end position="445"/>
    </location>
</feature>
<dbReference type="NCBIfam" id="TIGR00451">
    <property type="entry name" value="unchar_dom_2"/>
    <property type="match status" value="1"/>
</dbReference>
<feature type="compositionally biased region" description="Polar residues" evidence="2">
    <location>
        <begin position="175"/>
        <end position="215"/>
    </location>
</feature>
<comment type="similarity">
    <text evidence="1">Belongs to the eIF2D family.</text>
</comment>
<dbReference type="CDD" id="cd11608">
    <property type="entry name" value="eIF2D_C"/>
    <property type="match status" value="1"/>
</dbReference>
<evidence type="ECO:0000256" key="2">
    <source>
        <dbReference type="SAM" id="MobiDB-lite"/>
    </source>
</evidence>
<evidence type="ECO:0000313" key="6">
    <source>
        <dbReference type="Proteomes" id="UP000189580"/>
    </source>
</evidence>
<sequence length="560" mass="61618">MQVHSGEKAVLYTDNDGQPVWIALEDGYLIPTLYTAWNAPFLMQRVCTVKYTLERLQSGADLMIPGIFDPLPENVPPGTVVSISLIDSPNIAVAVGIALVDCSRGKLDTNQKGKAVQLINVIDDKLFQLYRKKVPVPIELDVSVPLLETQDTPGDAENDPVTDKSKISAEGQDSIVNHTAESNVIENVNNGSSKETSQVEEITDTTENINLGENQPETETDGPENDTNSPSTAEIDDAFRRALLQTLRKAVDSPIEVPIPSSTFLSNYVLLNLPYNHPSVQMKKTSWKKASKFFKVMEKQSLLKGKERGGEFVITSLAGKNNTEVSSFTLFKPRPFEQHKPAASGSGTTSSNKKTYLSAKEYFKPRSMTAPIFEFSKLDPSKYYTADTIRQTLNNYITGNSLSDPKNPKNVKLDRPLTKALGLSPTIESIGRDKISSLLQSNCSQFHHITSQNDEDLNRQTATTLAKGPIPRITITTEKRAGRKVVTNVTNIEPFHLDPIAFAEELRVACAGSTSVNAIKEGSDLQQVMIQGHHVAAITKTLELKGIRPAWIDVVDKARR</sequence>
<proteinExistence type="inferred from homology"/>
<dbReference type="InterPro" id="IPR001950">
    <property type="entry name" value="SUI1"/>
</dbReference>
<protein>
    <submittedName>
        <fullName evidence="5">Tma64p</fullName>
    </submittedName>
</protein>
<dbReference type="PROSITE" id="PS50890">
    <property type="entry name" value="PUA"/>
    <property type="match status" value="1"/>
</dbReference>
<dbReference type="InterPro" id="IPR036877">
    <property type="entry name" value="SUI1_dom_sf"/>
</dbReference>
<dbReference type="InterPro" id="IPR039757">
    <property type="entry name" value="EIF2D"/>
</dbReference>
<dbReference type="EMBL" id="CP014502">
    <property type="protein sequence ID" value="ANB13889.1"/>
    <property type="molecule type" value="Genomic_DNA"/>
</dbReference>
<dbReference type="PROSITE" id="PS50296">
    <property type="entry name" value="SUI1"/>
    <property type="match status" value="1"/>
</dbReference>
<gene>
    <name evidence="5" type="primary">TMA64</name>
    <name evidence="5" type="ORF">AWJ20_4840</name>
</gene>
<dbReference type="Pfam" id="PF01253">
    <property type="entry name" value="SUI1"/>
    <property type="match status" value="1"/>
</dbReference>
<dbReference type="PANTHER" id="PTHR12217:SF4">
    <property type="entry name" value="EUKARYOTIC TRANSLATION INITIATION FACTOR 2D"/>
    <property type="match status" value="1"/>
</dbReference>
<dbReference type="InterPro" id="IPR004521">
    <property type="entry name" value="Uncharacterised_CHP00451"/>
</dbReference>
<dbReference type="SUPFAM" id="SSF55159">
    <property type="entry name" value="eIF1-like"/>
    <property type="match status" value="1"/>
</dbReference>
<feature type="region of interest" description="Disordered" evidence="2">
    <location>
        <begin position="175"/>
        <end position="232"/>
    </location>
</feature>
<accession>A0A167EC11</accession>
<dbReference type="SUPFAM" id="SSF47592">
    <property type="entry name" value="SWIB/MDM2 domain"/>
    <property type="match status" value="1"/>
</dbReference>
<dbReference type="Proteomes" id="UP000189580">
    <property type="component" value="Chromosome d"/>
</dbReference>
<evidence type="ECO:0000313" key="5">
    <source>
        <dbReference type="EMBL" id="ANB13889.1"/>
    </source>
</evidence>
<dbReference type="FunFam" id="3.30.780.10:FF:000008">
    <property type="entry name" value="eukaryotic translation initiation factor 2D"/>
    <property type="match status" value="1"/>
</dbReference>
<dbReference type="Pfam" id="PF26291">
    <property type="entry name" value="SWIB_eIF2D"/>
    <property type="match status" value="1"/>
</dbReference>
<dbReference type="InterPro" id="IPR057429">
    <property type="entry name" value="WH_eIF2D"/>
</dbReference>
<keyword evidence="6" id="KW-1185">Reference proteome</keyword>
<dbReference type="PROSITE" id="PS51925">
    <property type="entry name" value="SWIB_MDM2"/>
    <property type="match status" value="1"/>
</dbReference>
<dbReference type="InterPro" id="IPR039759">
    <property type="entry name" value="eIF2D_SUI1"/>
</dbReference>
<dbReference type="RefSeq" id="XP_018736366.1">
    <property type="nucleotide sequence ID" value="XM_018881938.1"/>
</dbReference>
<dbReference type="GO" id="GO:0003723">
    <property type="term" value="F:RNA binding"/>
    <property type="evidence" value="ECO:0007669"/>
    <property type="project" value="InterPro"/>
</dbReference>
<evidence type="ECO:0000259" key="3">
    <source>
        <dbReference type="PROSITE" id="PS50296"/>
    </source>
</evidence>
<dbReference type="GeneID" id="30037016"/>
<dbReference type="Gene3D" id="3.30.780.10">
    <property type="entry name" value="SUI1-like domain"/>
    <property type="match status" value="1"/>
</dbReference>
<dbReference type="InterPro" id="IPR036885">
    <property type="entry name" value="SWIB_MDM2_dom_sf"/>
</dbReference>
<evidence type="ECO:0000256" key="1">
    <source>
        <dbReference type="ARBA" id="ARBA00010359"/>
    </source>
</evidence>
<dbReference type="InterPro" id="IPR015947">
    <property type="entry name" value="PUA-like_sf"/>
</dbReference>
<dbReference type="OrthoDB" id="199771at2759"/>
<dbReference type="AlphaFoldDB" id="A0A167EC11"/>
<feature type="domain" description="SUI1" evidence="3">
    <location>
        <begin position="473"/>
        <end position="546"/>
    </location>
</feature>
<dbReference type="Pfam" id="PF25304">
    <property type="entry name" value="WHD_eIF2D"/>
    <property type="match status" value="1"/>
</dbReference>
<name>A0A167EC11_9ASCO</name>
<dbReference type="KEGG" id="slb:AWJ20_4840"/>
<dbReference type="InterPro" id="IPR003121">
    <property type="entry name" value="SWIB_MDM2_domain"/>
</dbReference>
<dbReference type="GO" id="GO:0001731">
    <property type="term" value="P:formation of translation preinitiation complex"/>
    <property type="evidence" value="ECO:0007669"/>
    <property type="project" value="InterPro"/>
</dbReference>
<evidence type="ECO:0000259" key="4">
    <source>
        <dbReference type="PROSITE" id="PS51925"/>
    </source>
</evidence>
<dbReference type="InterPro" id="IPR058886">
    <property type="entry name" value="SWIB_eIF2D"/>
</dbReference>
<dbReference type="Gene3D" id="3.10.400.20">
    <property type="match status" value="1"/>
</dbReference>